<dbReference type="GO" id="GO:0005829">
    <property type="term" value="C:cytosol"/>
    <property type="evidence" value="ECO:0007669"/>
    <property type="project" value="TreeGrafter"/>
</dbReference>
<dbReference type="Pfam" id="PF00908">
    <property type="entry name" value="dTDP_sugar_isom"/>
    <property type="match status" value="1"/>
</dbReference>
<dbReference type="GO" id="GO:0019305">
    <property type="term" value="P:dTDP-rhamnose biosynthetic process"/>
    <property type="evidence" value="ECO:0007669"/>
    <property type="project" value="TreeGrafter"/>
</dbReference>
<dbReference type="Proteomes" id="UP000067708">
    <property type="component" value="Chromosome"/>
</dbReference>
<comment type="similarity">
    <text evidence="1">Belongs to the dTDP-4-dehydrorhamnose 3,5-epimerase family.</text>
</comment>
<dbReference type="EMBL" id="CP007490">
    <property type="protein sequence ID" value="AIC46848.1"/>
    <property type="molecule type" value="Genomic_DNA"/>
</dbReference>
<feature type="active site" description="Proton acceptor" evidence="2">
    <location>
        <position position="57"/>
    </location>
</feature>
<organism evidence="4 5">
    <name type="scientific">Rhodoluna lacicola</name>
    <dbReference type="NCBI Taxonomy" id="529884"/>
    <lineage>
        <taxon>Bacteria</taxon>
        <taxon>Bacillati</taxon>
        <taxon>Actinomycetota</taxon>
        <taxon>Actinomycetes</taxon>
        <taxon>Micrococcales</taxon>
        <taxon>Microbacteriaceae</taxon>
        <taxon>Luna cluster</taxon>
        <taxon>Luna-1 subcluster</taxon>
        <taxon>Rhodoluna</taxon>
    </lineage>
</organism>
<evidence type="ECO:0000313" key="5">
    <source>
        <dbReference type="Proteomes" id="UP000067708"/>
    </source>
</evidence>
<feature type="site" description="Participates in a stacking interaction with the thymidine ring of dTDP-4-oxo-6-deoxyglucose" evidence="3">
    <location>
        <position position="133"/>
    </location>
</feature>
<dbReference type="GO" id="GO:0000271">
    <property type="term" value="P:polysaccharide biosynthetic process"/>
    <property type="evidence" value="ECO:0007669"/>
    <property type="project" value="TreeGrafter"/>
</dbReference>
<keyword evidence="5" id="KW-1185">Reference proteome</keyword>
<dbReference type="AlphaFoldDB" id="A0A060JJP8"/>
<protein>
    <submittedName>
        <fullName evidence="4">dTDP-4-dehydrorhamnose 3,5-epimerase-like protein</fullName>
        <ecNumber evidence="4">5.1.3.13</ecNumber>
    </submittedName>
</protein>
<dbReference type="EC" id="5.1.3.13" evidence="4"/>
<dbReference type="PANTHER" id="PTHR21047:SF2">
    <property type="entry name" value="THYMIDINE DIPHOSPHO-4-KETO-RHAMNOSE 3,5-EPIMERASE"/>
    <property type="match status" value="1"/>
</dbReference>
<dbReference type="SUPFAM" id="SSF51182">
    <property type="entry name" value="RmlC-like cupins"/>
    <property type="match status" value="1"/>
</dbReference>
<dbReference type="PANTHER" id="PTHR21047">
    <property type="entry name" value="DTDP-6-DEOXY-D-GLUCOSE-3,5 EPIMERASE"/>
    <property type="match status" value="1"/>
</dbReference>
<reference evidence="4 5" key="1">
    <citation type="journal article" date="2014" name="Int. J. Syst. Evol. Microbiol.">
        <title>Rhodoluna lacicola gen. nov., sp. nov., a planktonic freshwater bacterium with stream-lined genome.</title>
        <authorList>
            <person name="Hahn M."/>
            <person name="Schmidt J."/>
            <person name="Taipale S.J."/>
            <person name="Doolittle W.F."/>
            <person name="Koll U."/>
        </authorList>
    </citation>
    <scope>NUCLEOTIDE SEQUENCE [LARGE SCALE GENOMIC DNA]</scope>
    <source>
        <strain evidence="4 5">MWH-Ta8</strain>
    </source>
</reference>
<dbReference type="InterPro" id="IPR011051">
    <property type="entry name" value="RmlC_Cupin_sf"/>
</dbReference>
<evidence type="ECO:0000256" key="2">
    <source>
        <dbReference type="PIRSR" id="PIRSR600888-1"/>
    </source>
</evidence>
<dbReference type="PATRIC" id="fig|529884.3.peg.14"/>
<dbReference type="eggNOG" id="COG1898">
    <property type="taxonomic scope" value="Bacteria"/>
</dbReference>
<name>A0A060JJP8_9MICO</name>
<evidence type="ECO:0000256" key="3">
    <source>
        <dbReference type="PIRSR" id="PIRSR600888-3"/>
    </source>
</evidence>
<sequence>MKIKGAWIHTPIRHNDERGHFEEQFKISQIESELGRTFTVKQVNQSVSNKGVIRGIHYTDSPEGQAKYVSCPKGAIWDVVVDLRKDSPTYGQWDAVELSAENGLSVFISEGLGHAFLSLEDDSVANYLCTSEYSPGADRTINALSAKLAIAFESSGITEFSLSEKDSKAADF</sequence>
<dbReference type="KEGG" id="rla:Rhola_00000170"/>
<keyword evidence="4" id="KW-0413">Isomerase</keyword>
<proteinExistence type="inferred from homology"/>
<dbReference type="STRING" id="529884.Rhola_00000170"/>
<dbReference type="CDD" id="cd00438">
    <property type="entry name" value="cupin_RmlC"/>
    <property type="match status" value="1"/>
</dbReference>
<evidence type="ECO:0000256" key="1">
    <source>
        <dbReference type="ARBA" id="ARBA00010154"/>
    </source>
</evidence>
<dbReference type="Gene3D" id="2.60.120.10">
    <property type="entry name" value="Jelly Rolls"/>
    <property type="match status" value="1"/>
</dbReference>
<dbReference type="HOGENOM" id="CLU_090940_0_0_11"/>
<accession>A0A060JJP8</accession>
<dbReference type="InterPro" id="IPR014710">
    <property type="entry name" value="RmlC-like_jellyroll"/>
</dbReference>
<feature type="active site" description="Proton donor" evidence="2">
    <location>
        <position position="127"/>
    </location>
</feature>
<evidence type="ECO:0000313" key="4">
    <source>
        <dbReference type="EMBL" id="AIC46848.1"/>
    </source>
</evidence>
<dbReference type="GO" id="GO:0008830">
    <property type="term" value="F:dTDP-4-dehydrorhamnose 3,5-epimerase activity"/>
    <property type="evidence" value="ECO:0007669"/>
    <property type="project" value="UniProtKB-EC"/>
</dbReference>
<dbReference type="InterPro" id="IPR000888">
    <property type="entry name" value="RmlC-like"/>
</dbReference>
<gene>
    <name evidence="4" type="ORF">Rhola_00000170</name>
</gene>